<dbReference type="AlphaFoldDB" id="A0A212C1A5"/>
<dbReference type="Proteomes" id="UP000242450">
    <property type="component" value="Chromosome 33"/>
</dbReference>
<sequence length="72" mass="8581">DFLENQQSQVSQEDPIKETSKVMRHELNIQRRNQNEFLTSTQWPFRKHHPGCDESHKFCIKGSLRPGKFLNK</sequence>
<protein>
    <submittedName>
        <fullName evidence="2">Uncharacterized protein</fullName>
    </submittedName>
</protein>
<evidence type="ECO:0000313" key="2">
    <source>
        <dbReference type="EMBL" id="OWJ99779.1"/>
    </source>
</evidence>
<organism evidence="2 3">
    <name type="scientific">Cervus elaphus hippelaphus</name>
    <name type="common">European red deer</name>
    <dbReference type="NCBI Taxonomy" id="46360"/>
    <lineage>
        <taxon>Eukaryota</taxon>
        <taxon>Metazoa</taxon>
        <taxon>Chordata</taxon>
        <taxon>Craniata</taxon>
        <taxon>Vertebrata</taxon>
        <taxon>Euteleostomi</taxon>
        <taxon>Mammalia</taxon>
        <taxon>Eutheria</taxon>
        <taxon>Laurasiatheria</taxon>
        <taxon>Artiodactyla</taxon>
        <taxon>Ruminantia</taxon>
        <taxon>Pecora</taxon>
        <taxon>Cervidae</taxon>
        <taxon>Cervinae</taxon>
        <taxon>Cervus</taxon>
    </lineage>
</organism>
<proteinExistence type="predicted"/>
<dbReference type="EMBL" id="MKHE01000033">
    <property type="protein sequence ID" value="OWJ99779.1"/>
    <property type="molecule type" value="Genomic_DNA"/>
</dbReference>
<evidence type="ECO:0000313" key="3">
    <source>
        <dbReference type="Proteomes" id="UP000242450"/>
    </source>
</evidence>
<feature type="non-terminal residue" evidence="2">
    <location>
        <position position="72"/>
    </location>
</feature>
<gene>
    <name evidence="2" type="ORF">Celaphus_00015635</name>
</gene>
<feature type="region of interest" description="Disordered" evidence="1">
    <location>
        <begin position="1"/>
        <end position="21"/>
    </location>
</feature>
<feature type="compositionally biased region" description="Polar residues" evidence="1">
    <location>
        <begin position="1"/>
        <end position="12"/>
    </location>
</feature>
<evidence type="ECO:0000256" key="1">
    <source>
        <dbReference type="SAM" id="MobiDB-lite"/>
    </source>
</evidence>
<comment type="caution">
    <text evidence="2">The sequence shown here is derived from an EMBL/GenBank/DDBJ whole genome shotgun (WGS) entry which is preliminary data.</text>
</comment>
<reference evidence="2 3" key="1">
    <citation type="journal article" date="2018" name="Mol. Genet. Genomics">
        <title>The red deer Cervus elaphus genome CerEla1.0: sequencing, annotating, genes, and chromosomes.</title>
        <authorList>
            <person name="Bana N.A."/>
            <person name="Nyiri A."/>
            <person name="Nagy J."/>
            <person name="Frank K."/>
            <person name="Nagy T."/>
            <person name="Steger V."/>
            <person name="Schiller M."/>
            <person name="Lakatos P."/>
            <person name="Sugar L."/>
            <person name="Horn P."/>
            <person name="Barta E."/>
            <person name="Orosz L."/>
        </authorList>
    </citation>
    <scope>NUCLEOTIDE SEQUENCE [LARGE SCALE GENOMIC DNA]</scope>
    <source>
        <strain evidence="2">Hungarian</strain>
    </source>
</reference>
<name>A0A212C1A5_CEREH</name>
<feature type="non-terminal residue" evidence="2">
    <location>
        <position position="1"/>
    </location>
</feature>
<accession>A0A212C1A5</accession>
<keyword evidence="3" id="KW-1185">Reference proteome</keyword>